<dbReference type="RefSeq" id="WP_211977426.1">
    <property type="nucleotide sequence ID" value="NZ_CBFHAM010000056.1"/>
</dbReference>
<evidence type="ECO:0000313" key="2">
    <source>
        <dbReference type="EMBL" id="MBS0032268.1"/>
    </source>
</evidence>
<evidence type="ECO:0000256" key="1">
    <source>
        <dbReference type="SAM" id="Phobius"/>
    </source>
</evidence>
<keyword evidence="1" id="KW-1133">Transmembrane helix</keyword>
<feature type="transmembrane region" description="Helical" evidence="1">
    <location>
        <begin position="73"/>
        <end position="91"/>
    </location>
</feature>
<dbReference type="Proteomes" id="UP000676386">
    <property type="component" value="Unassembled WGS sequence"/>
</dbReference>
<dbReference type="Pfam" id="PF19588">
    <property type="entry name" value="SxtJ"/>
    <property type="match status" value="1"/>
</dbReference>
<keyword evidence="1" id="KW-0812">Transmembrane</keyword>
<keyword evidence="1" id="KW-0472">Membrane</keyword>
<feature type="transmembrane region" description="Helical" evidence="1">
    <location>
        <begin position="37"/>
        <end position="61"/>
    </location>
</feature>
<protein>
    <submittedName>
        <fullName evidence="2">Uncharacterized protein</fullName>
    </submittedName>
</protein>
<evidence type="ECO:0000313" key="3">
    <source>
        <dbReference type="Proteomes" id="UP000676386"/>
    </source>
</evidence>
<keyword evidence="3" id="KW-1185">Reference proteome</keyword>
<dbReference type="EMBL" id="JAGTXB010000031">
    <property type="protein sequence ID" value="MBS0032268.1"/>
    <property type="molecule type" value="Genomic_DNA"/>
</dbReference>
<proteinExistence type="predicted"/>
<organism evidence="2 3">
    <name type="scientific">Chitinophaga hostae</name>
    <dbReference type="NCBI Taxonomy" id="2831022"/>
    <lineage>
        <taxon>Bacteria</taxon>
        <taxon>Pseudomonadati</taxon>
        <taxon>Bacteroidota</taxon>
        <taxon>Chitinophagia</taxon>
        <taxon>Chitinophagales</taxon>
        <taxon>Chitinophagaceae</taxon>
        <taxon>Chitinophaga</taxon>
    </lineage>
</organism>
<accession>A0ABS5JAN5</accession>
<dbReference type="InterPro" id="IPR045781">
    <property type="entry name" value="SxtJ"/>
</dbReference>
<comment type="caution">
    <text evidence="2">The sequence shown here is derived from an EMBL/GenBank/DDBJ whole genome shotgun (WGS) entry which is preliminary data.</text>
</comment>
<reference evidence="2 3" key="1">
    <citation type="submission" date="2021-04" db="EMBL/GenBank/DDBJ databases">
        <title>Chitinophaga sp. nov., isolated from the rhizosphere soil.</title>
        <authorList>
            <person name="He S."/>
        </authorList>
    </citation>
    <scope>NUCLEOTIDE SEQUENCE [LARGE SCALE GENOMIC DNA]</scope>
    <source>
        <strain evidence="2 3">2R12</strain>
    </source>
</reference>
<sequence length="129" mass="14845">MGRNAIVITRQQCVEFGQVAVLALIVAALYYRNIRLLAPALAVILITILVPRLFYPLAWAWFGLSKILGEINIRLLLSLVFVLVVLPVGLWRRLRGRDSLQLRRFKKEEESVMAIRDHLYTSEDLTHTF</sequence>
<name>A0ABS5JAN5_9BACT</name>
<gene>
    <name evidence="2" type="ORF">KE626_33355</name>
</gene>